<sequence length="112" mass="13398">MEKKKLKHFQPGFNITQRVKEDERLREFNEYSKKMQAIGRTTDWHETQDKYSVMKANKANEKKIEAELEQANEDLKVLRNHRLKELYEKEMQQYQDELADMGLAIAHVGNDE</sequence>
<name>A0A7S3KUS2_EUPCR</name>
<dbReference type="InterPro" id="IPR029375">
    <property type="entry name" value="CFAP141"/>
</dbReference>
<evidence type="ECO:0000313" key="4">
    <source>
        <dbReference type="Proteomes" id="UP001295684"/>
    </source>
</evidence>
<proteinExistence type="predicted"/>
<dbReference type="AlphaFoldDB" id="A0A7S3KUS2"/>
<dbReference type="Pfam" id="PF15104">
    <property type="entry name" value="CFAP141"/>
    <property type="match status" value="1"/>
</dbReference>
<dbReference type="PANTHER" id="PTHR35818">
    <property type="entry name" value="C1ORF189"/>
    <property type="match status" value="1"/>
</dbReference>
<evidence type="ECO:0000256" key="1">
    <source>
        <dbReference type="SAM" id="Coils"/>
    </source>
</evidence>
<keyword evidence="4" id="KW-1185">Reference proteome</keyword>
<dbReference type="Proteomes" id="UP001295684">
    <property type="component" value="Unassembled WGS sequence"/>
</dbReference>
<protein>
    <submittedName>
        <fullName evidence="2">Uncharacterized protein</fullName>
    </submittedName>
</protein>
<feature type="coiled-coil region" evidence="1">
    <location>
        <begin position="54"/>
        <end position="104"/>
    </location>
</feature>
<gene>
    <name evidence="2" type="ORF">ECRA1380_LOCUS16744</name>
    <name evidence="3" type="ORF">ECRASSUSDP1_LOCUS23616</name>
</gene>
<accession>A0A7S3KUS2</accession>
<dbReference type="PANTHER" id="PTHR35818:SF1">
    <property type="entry name" value="CILIA- AND FLAGELLA-ASSOCIATED PROTEIN 141"/>
    <property type="match status" value="1"/>
</dbReference>
<reference evidence="2" key="1">
    <citation type="submission" date="2021-01" db="EMBL/GenBank/DDBJ databases">
        <authorList>
            <person name="Corre E."/>
            <person name="Pelletier E."/>
            <person name="Niang G."/>
            <person name="Scheremetjew M."/>
            <person name="Finn R."/>
            <person name="Kale V."/>
            <person name="Holt S."/>
            <person name="Cochrane G."/>
            <person name="Meng A."/>
            <person name="Brown T."/>
            <person name="Cohen L."/>
        </authorList>
    </citation>
    <scope>NUCLEOTIDE SEQUENCE</scope>
    <source>
        <strain evidence="2">CT5</strain>
    </source>
</reference>
<evidence type="ECO:0000313" key="2">
    <source>
        <dbReference type="EMBL" id="CAE0391768.1"/>
    </source>
</evidence>
<dbReference type="OrthoDB" id="442710at2759"/>
<organism evidence="2">
    <name type="scientific">Euplotes crassus</name>
    <dbReference type="NCBI Taxonomy" id="5936"/>
    <lineage>
        <taxon>Eukaryota</taxon>
        <taxon>Sar</taxon>
        <taxon>Alveolata</taxon>
        <taxon>Ciliophora</taxon>
        <taxon>Intramacronucleata</taxon>
        <taxon>Spirotrichea</taxon>
        <taxon>Hypotrichia</taxon>
        <taxon>Euplotida</taxon>
        <taxon>Euplotidae</taxon>
        <taxon>Moneuplotes</taxon>
    </lineage>
</organism>
<reference evidence="3" key="2">
    <citation type="submission" date="2023-07" db="EMBL/GenBank/DDBJ databases">
        <authorList>
            <consortium name="AG Swart"/>
            <person name="Singh M."/>
            <person name="Singh A."/>
            <person name="Seah K."/>
            <person name="Emmerich C."/>
        </authorList>
    </citation>
    <scope>NUCLEOTIDE SEQUENCE</scope>
    <source>
        <strain evidence="3">DP1</strain>
    </source>
</reference>
<dbReference type="EMBL" id="HBIK01035645">
    <property type="protein sequence ID" value="CAE0391768.1"/>
    <property type="molecule type" value="Transcribed_RNA"/>
</dbReference>
<keyword evidence="1" id="KW-0175">Coiled coil</keyword>
<evidence type="ECO:0000313" key="3">
    <source>
        <dbReference type="EMBL" id="CAI2382148.1"/>
    </source>
</evidence>
<dbReference type="EMBL" id="CAMPGE010024296">
    <property type="protein sequence ID" value="CAI2382148.1"/>
    <property type="molecule type" value="Genomic_DNA"/>
</dbReference>